<dbReference type="AlphaFoldDB" id="A0A6A6JNW8"/>
<sequence>MFDDGPFEQVKVLVAQCEVAIPGLPMPLHYLSHVQLWPSGLSCGERGTAMPTIHLGAKLGVGLGTPGAAEARPPPTTFTRTAATATHRSLFSSLYRLHRQQTQLMSRVPSKALPEVPISSPPRCNSTACDDDCTLYCNAIAIALSHLYLDLQPAPLARC</sequence>
<dbReference type="GeneID" id="54547609"/>
<evidence type="ECO:0000313" key="2">
    <source>
        <dbReference type="Proteomes" id="UP000800097"/>
    </source>
</evidence>
<keyword evidence="2" id="KW-1185">Reference proteome</keyword>
<proteinExistence type="predicted"/>
<evidence type="ECO:0000313" key="1">
    <source>
        <dbReference type="EMBL" id="KAF2277376.1"/>
    </source>
</evidence>
<name>A0A6A6JNW8_WESOR</name>
<reference evidence="1" key="1">
    <citation type="journal article" date="2020" name="Stud. Mycol.">
        <title>101 Dothideomycetes genomes: a test case for predicting lifestyles and emergence of pathogens.</title>
        <authorList>
            <person name="Haridas S."/>
            <person name="Albert R."/>
            <person name="Binder M."/>
            <person name="Bloem J."/>
            <person name="Labutti K."/>
            <person name="Salamov A."/>
            <person name="Andreopoulos B."/>
            <person name="Baker S."/>
            <person name="Barry K."/>
            <person name="Bills G."/>
            <person name="Bluhm B."/>
            <person name="Cannon C."/>
            <person name="Castanera R."/>
            <person name="Culley D."/>
            <person name="Daum C."/>
            <person name="Ezra D."/>
            <person name="Gonzalez J."/>
            <person name="Henrissat B."/>
            <person name="Kuo A."/>
            <person name="Liang C."/>
            <person name="Lipzen A."/>
            <person name="Lutzoni F."/>
            <person name="Magnuson J."/>
            <person name="Mondo S."/>
            <person name="Nolan M."/>
            <person name="Ohm R."/>
            <person name="Pangilinan J."/>
            <person name="Park H.-J."/>
            <person name="Ramirez L."/>
            <person name="Alfaro M."/>
            <person name="Sun H."/>
            <person name="Tritt A."/>
            <person name="Yoshinaga Y."/>
            <person name="Zwiers L.-H."/>
            <person name="Turgeon B."/>
            <person name="Goodwin S."/>
            <person name="Spatafora J."/>
            <person name="Crous P."/>
            <person name="Grigoriev I."/>
        </authorList>
    </citation>
    <scope>NUCLEOTIDE SEQUENCE</scope>
    <source>
        <strain evidence="1">CBS 379.55</strain>
    </source>
</reference>
<dbReference type="EMBL" id="ML986490">
    <property type="protein sequence ID" value="KAF2277376.1"/>
    <property type="molecule type" value="Genomic_DNA"/>
</dbReference>
<dbReference type="RefSeq" id="XP_033654915.1">
    <property type="nucleotide sequence ID" value="XM_033794434.1"/>
</dbReference>
<organism evidence="1 2">
    <name type="scientific">Westerdykella ornata</name>
    <dbReference type="NCBI Taxonomy" id="318751"/>
    <lineage>
        <taxon>Eukaryota</taxon>
        <taxon>Fungi</taxon>
        <taxon>Dikarya</taxon>
        <taxon>Ascomycota</taxon>
        <taxon>Pezizomycotina</taxon>
        <taxon>Dothideomycetes</taxon>
        <taxon>Pleosporomycetidae</taxon>
        <taxon>Pleosporales</taxon>
        <taxon>Sporormiaceae</taxon>
        <taxon>Westerdykella</taxon>
    </lineage>
</organism>
<gene>
    <name evidence="1" type="ORF">EI97DRAFT_289494</name>
</gene>
<dbReference type="Proteomes" id="UP000800097">
    <property type="component" value="Unassembled WGS sequence"/>
</dbReference>
<accession>A0A6A6JNW8</accession>
<protein>
    <submittedName>
        <fullName evidence="1">Uncharacterized protein</fullName>
    </submittedName>
</protein>